<dbReference type="Gene3D" id="3.40.50.720">
    <property type="entry name" value="NAD(P)-binding Rossmann-like Domain"/>
    <property type="match status" value="1"/>
</dbReference>
<dbReference type="GO" id="GO:0005739">
    <property type="term" value="C:mitochondrion"/>
    <property type="evidence" value="ECO:0007669"/>
    <property type="project" value="TreeGrafter"/>
</dbReference>
<name>A0A384JL61_BOTFB</name>
<gene>
    <name evidence="2" type="ORF">BCIN_06g06430</name>
</gene>
<dbReference type="InterPro" id="IPR036291">
    <property type="entry name" value="NAD(P)-bd_dom_sf"/>
</dbReference>
<reference evidence="2 3" key="2">
    <citation type="journal article" date="2012" name="Eukaryot. Cell">
        <title>Genome update of Botrytis cinerea strains B05.10 and T4.</title>
        <authorList>
            <person name="Staats M."/>
            <person name="van Kan J.A."/>
        </authorList>
    </citation>
    <scope>NUCLEOTIDE SEQUENCE [LARGE SCALE GENOMIC DNA]</scope>
    <source>
        <strain evidence="2 3">B05.10</strain>
    </source>
</reference>
<dbReference type="Proteomes" id="UP000001798">
    <property type="component" value="Chromosome 6"/>
</dbReference>
<dbReference type="SUPFAM" id="SSF51735">
    <property type="entry name" value="NAD(P)-binding Rossmann-fold domains"/>
    <property type="match status" value="1"/>
</dbReference>
<dbReference type="InterPro" id="IPR013154">
    <property type="entry name" value="ADH-like_N"/>
</dbReference>
<dbReference type="PANTHER" id="PTHR11695">
    <property type="entry name" value="ALCOHOL DEHYDROGENASE RELATED"/>
    <property type="match status" value="1"/>
</dbReference>
<dbReference type="InterPro" id="IPR011032">
    <property type="entry name" value="GroES-like_sf"/>
</dbReference>
<evidence type="ECO:0000313" key="3">
    <source>
        <dbReference type="Proteomes" id="UP000001798"/>
    </source>
</evidence>
<keyword evidence="3" id="KW-1185">Reference proteome</keyword>
<dbReference type="InterPro" id="IPR050700">
    <property type="entry name" value="YIM1/Zinc_Alcohol_DH_Fams"/>
</dbReference>
<feature type="domain" description="Enoyl reductase (ER)" evidence="1">
    <location>
        <begin position="30"/>
        <end position="370"/>
    </location>
</feature>
<dbReference type="AlphaFoldDB" id="A0A384JL61"/>
<dbReference type="Gene3D" id="3.90.180.10">
    <property type="entry name" value="Medium-chain alcohol dehydrogenases, catalytic domain"/>
    <property type="match status" value="1"/>
</dbReference>
<protein>
    <recommendedName>
        <fullName evidence="1">Enoyl reductase (ER) domain-containing protein</fullName>
    </recommendedName>
</protein>
<reference evidence="2 3" key="3">
    <citation type="journal article" date="2017" name="Mol. Plant Pathol.">
        <title>A gapless genome sequence of the fungus Botrytis cinerea.</title>
        <authorList>
            <person name="Van Kan J.A."/>
            <person name="Stassen J.H."/>
            <person name="Mosbach A."/>
            <person name="Van Der Lee T.A."/>
            <person name="Faino L."/>
            <person name="Farmer A.D."/>
            <person name="Papasotiriou D.G."/>
            <person name="Zhou S."/>
            <person name="Seidl M.F."/>
            <person name="Cottam E."/>
            <person name="Edel D."/>
            <person name="Hahn M."/>
            <person name="Schwartz D.C."/>
            <person name="Dietrich R.A."/>
            <person name="Widdison S."/>
            <person name="Scalliet G."/>
        </authorList>
    </citation>
    <scope>NUCLEOTIDE SEQUENCE [LARGE SCALE GENOMIC DNA]</scope>
    <source>
        <strain evidence="2 3">B05.10</strain>
    </source>
</reference>
<organism evidence="2 3">
    <name type="scientific">Botryotinia fuckeliana (strain B05.10)</name>
    <name type="common">Noble rot fungus</name>
    <name type="synonym">Botrytis cinerea</name>
    <dbReference type="NCBI Taxonomy" id="332648"/>
    <lineage>
        <taxon>Eukaryota</taxon>
        <taxon>Fungi</taxon>
        <taxon>Dikarya</taxon>
        <taxon>Ascomycota</taxon>
        <taxon>Pezizomycotina</taxon>
        <taxon>Leotiomycetes</taxon>
        <taxon>Helotiales</taxon>
        <taxon>Sclerotiniaceae</taxon>
        <taxon>Botrytis</taxon>
    </lineage>
</organism>
<dbReference type="CDD" id="cd05289">
    <property type="entry name" value="MDR_like_2"/>
    <property type="match status" value="1"/>
</dbReference>
<dbReference type="GO" id="GO:0016491">
    <property type="term" value="F:oxidoreductase activity"/>
    <property type="evidence" value="ECO:0007669"/>
    <property type="project" value="InterPro"/>
</dbReference>
<dbReference type="VEuPathDB" id="FungiDB:Bcin06g06430"/>
<proteinExistence type="predicted"/>
<dbReference type="InterPro" id="IPR020843">
    <property type="entry name" value="ER"/>
</dbReference>
<dbReference type="EMBL" id="CP009810">
    <property type="protein sequence ID" value="ATZ51222.1"/>
    <property type="molecule type" value="Genomic_DNA"/>
</dbReference>
<dbReference type="Pfam" id="PF13602">
    <property type="entry name" value="ADH_zinc_N_2"/>
    <property type="match status" value="1"/>
</dbReference>
<evidence type="ECO:0000259" key="1">
    <source>
        <dbReference type="SMART" id="SM00829"/>
    </source>
</evidence>
<dbReference type="GeneID" id="5435782"/>
<sequence>MESKFVTKVPATMRALALSKFGKPDTYNIGTIPTPKIAHENDILIKVEAASINPIDVKMAGGYAKMMFDVKFPYLMGYDVSGTVVSTGSSVTHVKPGDAVYSRVPERHRGTIAQYCLSTSAAVAQKPSSLSHSEAAAVPLAALTAYQSVLRADSQLPGGLKGKTVLIPAGMGGTGSVAVQLAKNVFGAGRVITTLSTGKIGRAEELLGKGIEAVDYTKDDVVKALGKETVDFLFDTTSCSLSLGSLVKKGGVIVSISMIPGGTETIERMTRHTNGVSEGGVKINLSWWVAKIMDFLDWSLKTWASWNGRSYSYLMMEPSREDLERLGELIKEGKLRPIVGSEVKLEDIDGVRKGCQEVFSGKGGVGKFIITP</sequence>
<accession>A0A384JL61</accession>
<dbReference type="KEGG" id="bfu:BCIN_06g06430"/>
<dbReference type="PANTHER" id="PTHR11695:SF294">
    <property type="entry name" value="RETICULON-4-INTERACTING PROTEIN 1, MITOCHONDRIAL"/>
    <property type="match status" value="1"/>
</dbReference>
<dbReference type="Pfam" id="PF08240">
    <property type="entry name" value="ADH_N"/>
    <property type="match status" value="1"/>
</dbReference>
<dbReference type="RefSeq" id="XP_024549462.1">
    <property type="nucleotide sequence ID" value="XM_024693676.1"/>
</dbReference>
<dbReference type="SUPFAM" id="SSF50129">
    <property type="entry name" value="GroES-like"/>
    <property type="match status" value="1"/>
</dbReference>
<reference evidence="2 3" key="1">
    <citation type="journal article" date="2011" name="PLoS Genet.">
        <title>Genomic analysis of the necrotrophic fungal pathogens Sclerotinia sclerotiorum and Botrytis cinerea.</title>
        <authorList>
            <person name="Amselem J."/>
            <person name="Cuomo C.A."/>
            <person name="van Kan J.A."/>
            <person name="Viaud M."/>
            <person name="Benito E.P."/>
            <person name="Couloux A."/>
            <person name="Coutinho P.M."/>
            <person name="de Vries R.P."/>
            <person name="Dyer P.S."/>
            <person name="Fillinger S."/>
            <person name="Fournier E."/>
            <person name="Gout L."/>
            <person name="Hahn M."/>
            <person name="Kohn L."/>
            <person name="Lapalu N."/>
            <person name="Plummer K.M."/>
            <person name="Pradier J.M."/>
            <person name="Quevillon E."/>
            <person name="Sharon A."/>
            <person name="Simon A."/>
            <person name="ten Have A."/>
            <person name="Tudzynski B."/>
            <person name="Tudzynski P."/>
            <person name="Wincker P."/>
            <person name="Andrew M."/>
            <person name="Anthouard V."/>
            <person name="Beever R.E."/>
            <person name="Beffa R."/>
            <person name="Benoit I."/>
            <person name="Bouzid O."/>
            <person name="Brault B."/>
            <person name="Chen Z."/>
            <person name="Choquer M."/>
            <person name="Collemare J."/>
            <person name="Cotton P."/>
            <person name="Danchin E.G."/>
            <person name="Da Silva C."/>
            <person name="Gautier A."/>
            <person name="Giraud C."/>
            <person name="Giraud T."/>
            <person name="Gonzalez C."/>
            <person name="Grossetete S."/>
            <person name="Guldener U."/>
            <person name="Henrissat B."/>
            <person name="Howlett B.J."/>
            <person name="Kodira C."/>
            <person name="Kretschmer M."/>
            <person name="Lappartient A."/>
            <person name="Leroch M."/>
            <person name="Levis C."/>
            <person name="Mauceli E."/>
            <person name="Neuveglise C."/>
            <person name="Oeser B."/>
            <person name="Pearson M."/>
            <person name="Poulain J."/>
            <person name="Poussereau N."/>
            <person name="Quesneville H."/>
            <person name="Rascle C."/>
            <person name="Schumacher J."/>
            <person name="Segurens B."/>
            <person name="Sexton A."/>
            <person name="Silva E."/>
            <person name="Sirven C."/>
            <person name="Soanes D.M."/>
            <person name="Talbot N.J."/>
            <person name="Templeton M."/>
            <person name="Yandava C."/>
            <person name="Yarden O."/>
            <person name="Zeng Q."/>
            <person name="Rollins J.A."/>
            <person name="Lebrun M.H."/>
            <person name="Dickman M."/>
        </authorList>
    </citation>
    <scope>NUCLEOTIDE SEQUENCE [LARGE SCALE GENOMIC DNA]</scope>
    <source>
        <strain evidence="2 3">B05.10</strain>
    </source>
</reference>
<dbReference type="SMART" id="SM00829">
    <property type="entry name" value="PKS_ER"/>
    <property type="match status" value="1"/>
</dbReference>
<evidence type="ECO:0000313" key="2">
    <source>
        <dbReference type="EMBL" id="ATZ51222.1"/>
    </source>
</evidence>
<dbReference type="OrthoDB" id="3509362at2759"/>